<organism evidence="8 9">
    <name type="scientific">Furfurilactobacillus rossiae DSM 15814</name>
    <dbReference type="NCBI Taxonomy" id="1114972"/>
    <lineage>
        <taxon>Bacteria</taxon>
        <taxon>Bacillati</taxon>
        <taxon>Bacillota</taxon>
        <taxon>Bacilli</taxon>
        <taxon>Lactobacillales</taxon>
        <taxon>Lactobacillaceae</taxon>
        <taxon>Furfurilactobacillus</taxon>
    </lineage>
</organism>
<dbReference type="Proteomes" id="UP000051999">
    <property type="component" value="Unassembled WGS sequence"/>
</dbReference>
<evidence type="ECO:0000256" key="7">
    <source>
        <dbReference type="SAM" id="Phobius"/>
    </source>
</evidence>
<keyword evidence="5 6" id="KW-0717">Septation</keyword>
<comment type="similarity">
    <text evidence="6">Belongs to the EzrA family.</text>
</comment>
<dbReference type="GO" id="GO:0005886">
    <property type="term" value="C:plasma membrane"/>
    <property type="evidence" value="ECO:0007669"/>
    <property type="project" value="UniProtKB-SubCell"/>
</dbReference>
<dbReference type="GO" id="GO:0000917">
    <property type="term" value="P:division septum assembly"/>
    <property type="evidence" value="ECO:0007669"/>
    <property type="project" value="UniProtKB-KW"/>
</dbReference>
<evidence type="ECO:0000256" key="2">
    <source>
        <dbReference type="ARBA" id="ARBA00022989"/>
    </source>
</evidence>
<evidence type="ECO:0000256" key="4">
    <source>
        <dbReference type="ARBA" id="ARBA00023136"/>
    </source>
</evidence>
<evidence type="ECO:0000313" key="8">
    <source>
        <dbReference type="EMBL" id="KRL54197.1"/>
    </source>
</evidence>
<evidence type="ECO:0000256" key="6">
    <source>
        <dbReference type="HAMAP-Rule" id="MF_00728"/>
    </source>
</evidence>
<dbReference type="InterPro" id="IPR010379">
    <property type="entry name" value="EzrA"/>
</dbReference>
<evidence type="ECO:0000256" key="3">
    <source>
        <dbReference type="ARBA" id="ARBA00023054"/>
    </source>
</evidence>
<dbReference type="Pfam" id="PF06160">
    <property type="entry name" value="EzrA"/>
    <property type="match status" value="1"/>
</dbReference>
<keyword evidence="2 6" id="KW-1133">Transmembrane helix</keyword>
<dbReference type="eggNOG" id="COG4477">
    <property type="taxonomic scope" value="Bacteria"/>
</dbReference>
<dbReference type="EMBL" id="AZFF01000010">
    <property type="protein sequence ID" value="KRL54197.1"/>
    <property type="molecule type" value="Genomic_DNA"/>
</dbReference>
<dbReference type="HAMAP" id="MF_00728">
    <property type="entry name" value="EzrA"/>
    <property type="match status" value="1"/>
</dbReference>
<keyword evidence="3 6" id="KW-0175">Coiled coil</keyword>
<dbReference type="AlphaFoldDB" id="A0A0R1RIV3"/>
<dbReference type="GO" id="GO:0005940">
    <property type="term" value="C:septin ring"/>
    <property type="evidence" value="ECO:0007669"/>
    <property type="project" value="InterPro"/>
</dbReference>
<comment type="subcellular location">
    <subcellularLocation>
        <location evidence="6">Cell membrane</location>
        <topology evidence="6">Single-pass membrane protein</topology>
    </subcellularLocation>
    <text evidence="6">Colocalized with FtsZ to the nascent septal site.</text>
</comment>
<proteinExistence type="inferred from homology"/>
<evidence type="ECO:0000256" key="1">
    <source>
        <dbReference type="ARBA" id="ARBA00022692"/>
    </source>
</evidence>
<protein>
    <recommendedName>
        <fullName evidence="6">Septation ring formation regulator EzrA</fullName>
    </recommendedName>
</protein>
<keyword evidence="9" id="KW-1185">Reference proteome</keyword>
<gene>
    <name evidence="6" type="primary">ezrA</name>
    <name evidence="8" type="ORF">FD35_GL000600</name>
</gene>
<evidence type="ECO:0000256" key="5">
    <source>
        <dbReference type="ARBA" id="ARBA00023210"/>
    </source>
</evidence>
<evidence type="ECO:0000313" key="9">
    <source>
        <dbReference type="Proteomes" id="UP000051999"/>
    </source>
</evidence>
<comment type="caution">
    <text evidence="8">The sequence shown here is derived from an EMBL/GenBank/DDBJ whole genome shotgun (WGS) entry which is preliminary data.</text>
</comment>
<keyword evidence="4 6" id="KW-0472">Membrane</keyword>
<keyword evidence="6" id="KW-0131">Cell cycle</keyword>
<accession>A0A0R1RIV3</accession>
<feature type="topological domain" description="Cytoplasmic" evidence="6">
    <location>
        <begin position="53"/>
        <end position="603"/>
    </location>
</feature>
<keyword evidence="1 6" id="KW-0812">Transmembrane</keyword>
<keyword evidence="6" id="KW-0132">Cell division</keyword>
<feature type="transmembrane region" description="Helical" evidence="7">
    <location>
        <begin position="34"/>
        <end position="52"/>
    </location>
</feature>
<sequence length="603" mass="68593">MIFQFDDVHFNDLFQKSKQSMACKRGWTCKMVQVLIGIIILAIILFGAVFAFQKITGRRIQALKDRREDLRQLHVDKQVETGHQLSLTGQSLTAFNGLTDEYQGVETKTLPQIDQVINQLMVDARGINFVKTRNELQQATDLLDDATDKLTHVQGGLEALKKVDSDHRAAVNQLEKKYQDLRKVLLSQNLSFGPSIDKLEHNLAELEDQFDEFTNLSQQGDHVAAQKVLDQLTEGTDDLDHLIDTIPPLYRDLKSGFNDQLNDIVDGYQQMTSQNFVFGNVDIPGQVNRIKGEIQTANQHLADLDVATTTADNHNIEVQIDDLYAVLEKEVKAKPEVDDQNEELQAFLAHAKQQNRALQVELDRLGQSYVLNHGEVDNAQALATEIEKIEEYYRTDVNALATHTDSYSNIQQHQLDQLQTLTQIEQQQRQINDGIKGLGAQEQKARQRFQQFDNQMHTIKRQLESLNLPGLPKDYLDYFYVVSDEVEKLGGALSRTQINMEDVTKQLVMIQADLATLTEKSNDVRDSAVLAEQLLQYANRYRNSDEEMVAASQRAQQLFDRDYKYSESLETIANALEKIEPGAYKRIEDSYYGDQPETPTSQA</sequence>
<keyword evidence="6" id="KW-1003">Cell membrane</keyword>
<name>A0A0R1RIV3_9LACO</name>
<dbReference type="NCBIfam" id="NF003409">
    <property type="entry name" value="PRK04778.1-3"/>
    <property type="match status" value="1"/>
</dbReference>
<dbReference type="GO" id="GO:0000921">
    <property type="term" value="P:septin ring assembly"/>
    <property type="evidence" value="ECO:0007669"/>
    <property type="project" value="InterPro"/>
</dbReference>
<dbReference type="STRING" id="1114972.FD35_GL000600"/>
<comment type="function">
    <text evidence="6">Negative regulator of FtsZ ring formation; modulates the frequency and position of FtsZ ring formation. Inhibits FtsZ ring formation at polar sites. Interacts either with FtsZ or with one of its binding partners to promote depolymerization.</text>
</comment>
<feature type="topological domain" description="Extracellular" evidence="6">
    <location>
        <begin position="1"/>
        <end position="33"/>
    </location>
</feature>
<feature type="coiled-coil region" evidence="6">
    <location>
        <begin position="341"/>
        <end position="368"/>
    </location>
</feature>
<reference evidence="8 9" key="1">
    <citation type="journal article" date="2015" name="Genome Announc.">
        <title>Expanding the biotechnology potential of lactobacilli through comparative genomics of 213 strains and associated genera.</title>
        <authorList>
            <person name="Sun Z."/>
            <person name="Harris H.M."/>
            <person name="McCann A."/>
            <person name="Guo C."/>
            <person name="Argimon S."/>
            <person name="Zhang W."/>
            <person name="Yang X."/>
            <person name="Jeffery I.B."/>
            <person name="Cooney J.C."/>
            <person name="Kagawa T.F."/>
            <person name="Liu W."/>
            <person name="Song Y."/>
            <person name="Salvetti E."/>
            <person name="Wrobel A."/>
            <person name="Rasinkangas P."/>
            <person name="Parkhill J."/>
            <person name="Rea M.C."/>
            <person name="O'Sullivan O."/>
            <person name="Ritari J."/>
            <person name="Douillard F.P."/>
            <person name="Paul Ross R."/>
            <person name="Yang R."/>
            <person name="Briner A.E."/>
            <person name="Felis G.E."/>
            <person name="de Vos W.M."/>
            <person name="Barrangou R."/>
            <person name="Klaenhammer T.R."/>
            <person name="Caufield P.W."/>
            <person name="Cui Y."/>
            <person name="Zhang H."/>
            <person name="O'Toole P.W."/>
        </authorList>
    </citation>
    <scope>NUCLEOTIDE SEQUENCE [LARGE SCALE GENOMIC DNA]</scope>
    <source>
        <strain evidence="8 9">DSM 15814</strain>
    </source>
</reference>
<dbReference type="PATRIC" id="fig|1114972.6.peg.600"/>